<reference evidence="1 2" key="1">
    <citation type="submission" date="2015-01" db="EMBL/GenBank/DDBJ databases">
        <title>Genome sequence of the beneficial rhizobacterium Pseudomonas fluorescens 2-79.</title>
        <authorList>
            <person name="Thuermer A."/>
            <person name="Daniel R."/>
        </authorList>
    </citation>
    <scope>NUCLEOTIDE SEQUENCE [LARGE SCALE GENOMIC DNA]</scope>
    <source>
        <strain evidence="1 2">2-79</strain>
    </source>
</reference>
<dbReference type="AlphaFoldDB" id="A0A0D0TGV5"/>
<gene>
    <name evidence="1" type="ORF">PFLU3_17900</name>
</gene>
<evidence type="ECO:0000313" key="1">
    <source>
        <dbReference type="EMBL" id="KIR22666.1"/>
    </source>
</evidence>
<comment type="caution">
    <text evidence="1">The sequence shown here is derived from an EMBL/GenBank/DDBJ whole genome shotgun (WGS) entry which is preliminary data.</text>
</comment>
<evidence type="ECO:0000313" key="2">
    <source>
        <dbReference type="Proteomes" id="UP000032210"/>
    </source>
</evidence>
<organism evidence="1 2">
    <name type="scientific">Pseudomonas fluorescens</name>
    <dbReference type="NCBI Taxonomy" id="294"/>
    <lineage>
        <taxon>Bacteria</taxon>
        <taxon>Pseudomonadati</taxon>
        <taxon>Pseudomonadota</taxon>
        <taxon>Gammaproteobacteria</taxon>
        <taxon>Pseudomonadales</taxon>
        <taxon>Pseudomonadaceae</taxon>
        <taxon>Pseudomonas</taxon>
    </lineage>
</organism>
<dbReference type="EMBL" id="JXCQ01000012">
    <property type="protein sequence ID" value="KIR22666.1"/>
    <property type="molecule type" value="Genomic_DNA"/>
</dbReference>
<proteinExistence type="predicted"/>
<sequence length="57" mass="6277">MHVLFDQGDGIWTLGCMNLQQAGYIALPNRTAAEAIFTNGRTLPVSQKLDVTCRLVK</sequence>
<name>A0A0D0TGV5_PSEFL</name>
<accession>A0A0D0TGV5</accession>
<dbReference type="Proteomes" id="UP000032210">
    <property type="component" value="Unassembled WGS sequence"/>
</dbReference>
<protein>
    <submittedName>
        <fullName evidence="1">Uncharacterized protein</fullName>
    </submittedName>
</protein>